<keyword evidence="2" id="KW-0813">Transport</keyword>
<dbReference type="EMBL" id="QLYX01000003">
    <property type="protein sequence ID" value="RAY15785.1"/>
    <property type="molecule type" value="Genomic_DNA"/>
</dbReference>
<evidence type="ECO:0000256" key="4">
    <source>
        <dbReference type="ARBA" id="ARBA00022840"/>
    </source>
</evidence>
<organism evidence="6 7">
    <name type="scientific">Actinomadura craniellae</name>
    <dbReference type="NCBI Taxonomy" id="2231787"/>
    <lineage>
        <taxon>Bacteria</taxon>
        <taxon>Bacillati</taxon>
        <taxon>Actinomycetota</taxon>
        <taxon>Actinomycetes</taxon>
        <taxon>Streptosporangiales</taxon>
        <taxon>Thermomonosporaceae</taxon>
        <taxon>Actinomadura</taxon>
    </lineage>
</organism>
<gene>
    <name evidence="6" type="ORF">DPM19_08410</name>
</gene>
<dbReference type="InterPro" id="IPR003593">
    <property type="entry name" value="AAA+_ATPase"/>
</dbReference>
<dbReference type="GO" id="GO:0005524">
    <property type="term" value="F:ATP binding"/>
    <property type="evidence" value="ECO:0007669"/>
    <property type="project" value="UniProtKB-KW"/>
</dbReference>
<dbReference type="PANTHER" id="PTHR43335:SF2">
    <property type="entry name" value="ABC TRANSPORTER, ATP-BINDING PROTEIN"/>
    <property type="match status" value="1"/>
</dbReference>
<dbReference type="PANTHER" id="PTHR43335">
    <property type="entry name" value="ABC TRANSPORTER, ATP-BINDING PROTEIN"/>
    <property type="match status" value="1"/>
</dbReference>
<comment type="caution">
    <text evidence="6">The sequence shown here is derived from an EMBL/GenBank/DDBJ whole genome shotgun (WGS) entry which is preliminary data.</text>
</comment>
<dbReference type="Proteomes" id="UP000251891">
    <property type="component" value="Unassembled WGS sequence"/>
</dbReference>
<comment type="similarity">
    <text evidence="1">Belongs to the ABC transporter superfamily.</text>
</comment>
<dbReference type="Gene3D" id="3.40.50.300">
    <property type="entry name" value="P-loop containing nucleotide triphosphate hydrolases"/>
    <property type="match status" value="1"/>
</dbReference>
<dbReference type="PROSITE" id="PS50893">
    <property type="entry name" value="ABC_TRANSPORTER_2"/>
    <property type="match status" value="1"/>
</dbReference>
<dbReference type="AlphaFoldDB" id="A0A365H9K8"/>
<evidence type="ECO:0000256" key="2">
    <source>
        <dbReference type="ARBA" id="ARBA00022448"/>
    </source>
</evidence>
<dbReference type="InterPro" id="IPR027417">
    <property type="entry name" value="P-loop_NTPase"/>
</dbReference>
<evidence type="ECO:0000259" key="5">
    <source>
        <dbReference type="PROSITE" id="PS50893"/>
    </source>
</evidence>
<accession>A0A365H9K8</accession>
<reference evidence="6 7" key="1">
    <citation type="submission" date="2018-06" db="EMBL/GenBank/DDBJ databases">
        <title>Actinomadura craniellae sp. nov. isolated from marine sponge Craniella sp.</title>
        <authorList>
            <person name="Li L."/>
            <person name="Xu Q.H."/>
            <person name="Lin H.W."/>
            <person name="Lu Y.H."/>
        </authorList>
    </citation>
    <scope>NUCLEOTIDE SEQUENCE [LARGE SCALE GENOMIC DNA]</scope>
    <source>
        <strain evidence="6 7">LHW63021</strain>
    </source>
</reference>
<evidence type="ECO:0000313" key="6">
    <source>
        <dbReference type="EMBL" id="RAY15785.1"/>
    </source>
</evidence>
<keyword evidence="7" id="KW-1185">Reference proteome</keyword>
<dbReference type="RefSeq" id="WP_111865039.1">
    <property type="nucleotide sequence ID" value="NZ_QLYX01000003.1"/>
</dbReference>
<keyword evidence="4 6" id="KW-0067">ATP-binding</keyword>
<evidence type="ECO:0000256" key="3">
    <source>
        <dbReference type="ARBA" id="ARBA00022741"/>
    </source>
</evidence>
<dbReference type="Pfam" id="PF00005">
    <property type="entry name" value="ABC_tran"/>
    <property type="match status" value="1"/>
</dbReference>
<keyword evidence="3" id="KW-0547">Nucleotide-binding</keyword>
<protein>
    <submittedName>
        <fullName evidence="6">ABC transporter ATP-binding protein</fullName>
    </submittedName>
</protein>
<evidence type="ECO:0000256" key="1">
    <source>
        <dbReference type="ARBA" id="ARBA00005417"/>
    </source>
</evidence>
<name>A0A365H9K8_9ACTN</name>
<proteinExistence type="inferred from homology"/>
<dbReference type="InterPro" id="IPR003439">
    <property type="entry name" value="ABC_transporter-like_ATP-bd"/>
</dbReference>
<dbReference type="SMART" id="SM00382">
    <property type="entry name" value="AAA"/>
    <property type="match status" value="1"/>
</dbReference>
<evidence type="ECO:0000313" key="7">
    <source>
        <dbReference type="Proteomes" id="UP000251891"/>
    </source>
</evidence>
<dbReference type="OrthoDB" id="3472909at2"/>
<dbReference type="GO" id="GO:0016887">
    <property type="term" value="F:ATP hydrolysis activity"/>
    <property type="evidence" value="ECO:0007669"/>
    <property type="project" value="InterPro"/>
</dbReference>
<dbReference type="SUPFAM" id="SSF52540">
    <property type="entry name" value="P-loop containing nucleoside triphosphate hydrolases"/>
    <property type="match status" value="1"/>
</dbReference>
<sequence>MIVENSTVVARGLAVRRAGRWLLRPATFGVRAGVVGLAGPAKTGKSTLLATLATLRRPHSGSLEILGFDIGDNTSLRSIRARIGFLPEHFSWAANLTVGQFVAYAAYYKCVPGDRVRAVLERMELADTTSMELSLLPPDVRLRVGLAATCVHGPDLVLLDEPLAGLDERATAEITALLPTLAPTVLVTAEDSAALGRCDQLFTVTRGRLVETSRAPDAACAGGRDRV</sequence>
<feature type="domain" description="ABC transporter" evidence="5">
    <location>
        <begin position="3"/>
        <end position="227"/>
    </location>
</feature>